<dbReference type="Proteomes" id="UP000785679">
    <property type="component" value="Unassembled WGS sequence"/>
</dbReference>
<gene>
    <name evidence="1" type="ORF">FGO68_gene8124</name>
</gene>
<organism evidence="1 2">
    <name type="scientific">Halteria grandinella</name>
    <dbReference type="NCBI Taxonomy" id="5974"/>
    <lineage>
        <taxon>Eukaryota</taxon>
        <taxon>Sar</taxon>
        <taxon>Alveolata</taxon>
        <taxon>Ciliophora</taxon>
        <taxon>Intramacronucleata</taxon>
        <taxon>Spirotrichea</taxon>
        <taxon>Stichotrichia</taxon>
        <taxon>Sporadotrichida</taxon>
        <taxon>Halteriidae</taxon>
        <taxon>Halteria</taxon>
    </lineage>
</organism>
<proteinExistence type="predicted"/>
<evidence type="ECO:0000313" key="1">
    <source>
        <dbReference type="EMBL" id="TNV71406.1"/>
    </source>
</evidence>
<evidence type="ECO:0000313" key="2">
    <source>
        <dbReference type="Proteomes" id="UP000785679"/>
    </source>
</evidence>
<dbReference type="EMBL" id="RRYP01029822">
    <property type="protein sequence ID" value="TNV71406.1"/>
    <property type="molecule type" value="Genomic_DNA"/>
</dbReference>
<comment type="caution">
    <text evidence="1">The sequence shown here is derived from an EMBL/GenBank/DDBJ whole genome shotgun (WGS) entry which is preliminary data.</text>
</comment>
<dbReference type="AlphaFoldDB" id="A0A8J8SV46"/>
<keyword evidence="2" id="KW-1185">Reference proteome</keyword>
<accession>A0A8J8SV46</accession>
<name>A0A8J8SV46_HALGN</name>
<reference evidence="1" key="1">
    <citation type="submission" date="2019-06" db="EMBL/GenBank/DDBJ databases">
        <authorList>
            <person name="Zheng W."/>
        </authorList>
    </citation>
    <scope>NUCLEOTIDE SEQUENCE</scope>
    <source>
        <strain evidence="1">QDHG01</strain>
    </source>
</reference>
<sequence>MVSGQYFPVHTPVRRLYQEKQYHLQYQIIHPFRKMSGQYRQVPDFQFWRFLLHDSSPKGLLSFQAQYRFRSLQSQWFSYSQILRFKISIYKFSKLIYFIFKQSINLYKNVQVLFNYMTQKI</sequence>
<protein>
    <submittedName>
        <fullName evidence="1">Uncharacterized protein</fullName>
    </submittedName>
</protein>